<feature type="region of interest" description="Disordered" evidence="1">
    <location>
        <begin position="62"/>
        <end position="81"/>
    </location>
</feature>
<feature type="compositionally biased region" description="Low complexity" evidence="1">
    <location>
        <begin position="179"/>
        <end position="193"/>
    </location>
</feature>
<name>A0A132C4J5_9RHOB</name>
<keyword evidence="3" id="KW-1185">Reference proteome</keyword>
<feature type="region of interest" description="Disordered" evidence="1">
    <location>
        <begin position="177"/>
        <end position="214"/>
    </location>
</feature>
<evidence type="ECO:0000313" key="3">
    <source>
        <dbReference type="Proteomes" id="UP000068382"/>
    </source>
</evidence>
<reference evidence="2 3" key="1">
    <citation type="submission" date="2015-12" db="EMBL/GenBank/DDBJ databases">
        <title>Genome sequence of the marine Rhodobacteraceae strain O3.65, Candidatus Tritonibacter horizontis.</title>
        <authorList>
            <person name="Poehlein A."/>
            <person name="Giebel H.A."/>
            <person name="Voget S."/>
            <person name="Brinkhoff T."/>
        </authorList>
    </citation>
    <scope>NUCLEOTIDE SEQUENCE [LARGE SCALE GENOMIC DNA]</scope>
    <source>
        <strain evidence="2 3">O3.65</strain>
    </source>
</reference>
<organism evidence="2 3">
    <name type="scientific">Tritonibacter horizontis</name>
    <dbReference type="NCBI Taxonomy" id="1768241"/>
    <lineage>
        <taxon>Bacteria</taxon>
        <taxon>Pseudomonadati</taxon>
        <taxon>Pseudomonadota</taxon>
        <taxon>Alphaproteobacteria</taxon>
        <taxon>Rhodobacterales</taxon>
        <taxon>Paracoccaceae</taxon>
        <taxon>Tritonibacter</taxon>
    </lineage>
</organism>
<sequence length="214" mass="23586">MPRPQDPARFVRARWRMRHQRCHFRGRKRRQRPRQQPHLHPVAGLCLRRIRQRSLHHRLDKARTDLGQGDSRRCRRRLGPDPGPVALRQAVQLGLVVKWSLKRRQHLPPCGHLLRNEVLQPVLGLAVVAMAALRDIPACPGHPGPDCGLAGRPIDHNHGIKAAHSPSSVAMKSAMTCVSSRSNTGRSSSSAQSEATARMVGSPGAISGVSAAPR</sequence>
<dbReference type="EMBL" id="LPUY01000002">
    <property type="protein sequence ID" value="KUP95102.1"/>
    <property type="molecule type" value="Genomic_DNA"/>
</dbReference>
<proteinExistence type="predicted"/>
<evidence type="ECO:0000313" key="2">
    <source>
        <dbReference type="EMBL" id="KUP95102.1"/>
    </source>
</evidence>
<dbReference type="Proteomes" id="UP000068382">
    <property type="component" value="Unassembled WGS sequence"/>
</dbReference>
<dbReference type="AlphaFoldDB" id="A0A132C4J5"/>
<accession>A0A132C4J5</accession>
<protein>
    <submittedName>
        <fullName evidence="2">Uncharacterized protein</fullName>
    </submittedName>
</protein>
<comment type="caution">
    <text evidence="2">The sequence shown here is derived from an EMBL/GenBank/DDBJ whole genome shotgun (WGS) entry which is preliminary data.</text>
</comment>
<gene>
    <name evidence="2" type="ORF">TRIHO_00120</name>
</gene>
<evidence type="ECO:0000256" key="1">
    <source>
        <dbReference type="SAM" id="MobiDB-lite"/>
    </source>
</evidence>